<dbReference type="RefSeq" id="XP_046592703.1">
    <property type="nucleotide sequence ID" value="XM_046736747.1"/>
</dbReference>
<proteinExistence type="predicted"/>
<evidence type="ECO:0000256" key="1">
    <source>
        <dbReference type="SAM" id="MobiDB-lite"/>
    </source>
</evidence>
<dbReference type="PANTHER" id="PTHR37687">
    <property type="entry name" value="AGAP006772-PA"/>
    <property type="match status" value="1"/>
</dbReference>
<evidence type="ECO:0000256" key="2">
    <source>
        <dbReference type="SAM" id="SignalP"/>
    </source>
</evidence>
<feature type="region of interest" description="Disordered" evidence="1">
    <location>
        <begin position="123"/>
        <end position="155"/>
    </location>
</feature>
<feature type="compositionally biased region" description="Basic and acidic residues" evidence="1">
    <location>
        <begin position="301"/>
        <end position="322"/>
    </location>
</feature>
<feature type="chain" id="PRO_5046452299" evidence="2">
    <location>
        <begin position="18"/>
        <end position="581"/>
    </location>
</feature>
<name>A0ABM3FXG0_NEOLC</name>
<feature type="compositionally biased region" description="Acidic residues" evidence="1">
    <location>
        <begin position="472"/>
        <end position="482"/>
    </location>
</feature>
<protein>
    <submittedName>
        <fullName evidence="4">Uncharacterized protein LOC107226248 isoform X2</fullName>
    </submittedName>
</protein>
<feature type="region of interest" description="Disordered" evidence="1">
    <location>
        <begin position="297"/>
        <end position="353"/>
    </location>
</feature>
<gene>
    <name evidence="4" type="primary">LOC107226248</name>
</gene>
<evidence type="ECO:0000313" key="4">
    <source>
        <dbReference type="RefSeq" id="XP_046592703.1"/>
    </source>
</evidence>
<reference evidence="4" key="1">
    <citation type="submission" date="2025-08" db="UniProtKB">
        <authorList>
            <consortium name="RefSeq"/>
        </authorList>
    </citation>
    <scope>IDENTIFICATION</scope>
    <source>
        <tissue evidence="4">Thorax and Abdomen</tissue>
    </source>
</reference>
<dbReference type="GeneID" id="107226248"/>
<feature type="signal peptide" evidence="2">
    <location>
        <begin position="1"/>
        <end position="17"/>
    </location>
</feature>
<feature type="compositionally biased region" description="Polar residues" evidence="1">
    <location>
        <begin position="323"/>
        <end position="332"/>
    </location>
</feature>
<accession>A0ABM3FXG0</accession>
<feature type="region of interest" description="Disordered" evidence="1">
    <location>
        <begin position="264"/>
        <end position="283"/>
    </location>
</feature>
<organism evidence="3 4">
    <name type="scientific">Neodiprion lecontei</name>
    <name type="common">Redheaded pine sawfly</name>
    <dbReference type="NCBI Taxonomy" id="441921"/>
    <lineage>
        <taxon>Eukaryota</taxon>
        <taxon>Metazoa</taxon>
        <taxon>Ecdysozoa</taxon>
        <taxon>Arthropoda</taxon>
        <taxon>Hexapoda</taxon>
        <taxon>Insecta</taxon>
        <taxon>Pterygota</taxon>
        <taxon>Neoptera</taxon>
        <taxon>Endopterygota</taxon>
        <taxon>Hymenoptera</taxon>
        <taxon>Tenthredinoidea</taxon>
        <taxon>Diprionidae</taxon>
        <taxon>Diprioninae</taxon>
        <taxon>Neodiprion</taxon>
    </lineage>
</organism>
<dbReference type="Proteomes" id="UP000829291">
    <property type="component" value="Chromosome 4"/>
</dbReference>
<dbReference type="InterPro" id="IPR038875">
    <property type="entry name" value="PLA2_conodipine-like"/>
</dbReference>
<feature type="region of interest" description="Disordered" evidence="1">
    <location>
        <begin position="451"/>
        <end position="483"/>
    </location>
</feature>
<keyword evidence="3" id="KW-1185">Reference proteome</keyword>
<evidence type="ECO:0000313" key="3">
    <source>
        <dbReference type="Proteomes" id="UP000829291"/>
    </source>
</evidence>
<sequence length="581" mass="66595">MMRKSWILLVVAGFASALGPPPHRTEEGSLRSALNAVTRKQRSLESSPDEYYNDLHSLKFYGNRDRERDDDLEFLPFENGQLETIGEGVQKTLPNAHWADEKPKENLNTKLFDKMLLDYLGSEAGQGEPVPSAFRERDRSGSQKRGGNNARPSIDDKQLAKLFLEELQDEPSADSAEVDDEVDLNIFRDWYNDKHNVEPESKADGYNFLNTPMSWGGTFSKQNVKDQDRNLVYVLPAERRNVNGRYPLGREYKEYIELRKRYPVAKRSPKPMPQKRQVTDPKVAQDLGNLFGEKSKRHHDHTHEHDHDHSHSHDHDHKHEQTSEAPNTTTHSKVQDKKVTEQDKPREHPIEIKKKSVDWSQYFGIDRRKKKANLLARPGTQDQDDEWLLQQYYKTMAENLKPSERVANRDSSEKRNMLQQIDSRLKSLEDLIIEEPLRYTGSRDAIDIQKNNLTAGLPDNTNDDKRGGNSEANDEGTDDDGSCPEIEIVERRCKAVDMWVGNRAQIFYPLCIMHQICRACVQEEKDDRSCDKLFSSASRACEGHVGCIRAAHVARTTLSQLQPLVGTPGLCLCELQAQMRK</sequence>
<keyword evidence="2" id="KW-0732">Signal</keyword>
<dbReference type="PANTHER" id="PTHR37687:SF1">
    <property type="entry name" value="AGAP006772-PA"/>
    <property type="match status" value="1"/>
</dbReference>
<feature type="compositionally biased region" description="Basic and acidic residues" evidence="1">
    <location>
        <begin position="333"/>
        <end position="353"/>
    </location>
</feature>